<dbReference type="RefSeq" id="WP_344796492.1">
    <property type="nucleotide sequence ID" value="NZ_BAABBN010000004.1"/>
</dbReference>
<evidence type="ECO:0000256" key="9">
    <source>
        <dbReference type="PROSITE-ProRule" id="PRU00284"/>
    </source>
</evidence>
<dbReference type="Gene3D" id="3.30.450.20">
    <property type="entry name" value="PAS domain"/>
    <property type="match status" value="1"/>
</dbReference>
<evidence type="ECO:0000259" key="12">
    <source>
        <dbReference type="PROSITE" id="PS50885"/>
    </source>
</evidence>
<feature type="domain" description="Methyl-accepting transducer" evidence="11">
    <location>
        <begin position="390"/>
        <end position="626"/>
    </location>
</feature>
<dbReference type="SUPFAM" id="SSF58104">
    <property type="entry name" value="Methyl-accepting chemotaxis protein (MCP) signaling domain"/>
    <property type="match status" value="1"/>
</dbReference>
<accession>A0ABP7MBI6</accession>
<evidence type="ECO:0000256" key="2">
    <source>
        <dbReference type="ARBA" id="ARBA00022475"/>
    </source>
</evidence>
<evidence type="ECO:0000313" key="13">
    <source>
        <dbReference type="EMBL" id="GAA3918403.1"/>
    </source>
</evidence>
<keyword evidence="14" id="KW-1185">Reference proteome</keyword>
<dbReference type="Pfam" id="PF00672">
    <property type="entry name" value="HAMP"/>
    <property type="match status" value="1"/>
</dbReference>
<dbReference type="CDD" id="cd06225">
    <property type="entry name" value="HAMP"/>
    <property type="match status" value="1"/>
</dbReference>
<comment type="similarity">
    <text evidence="8">Belongs to the methyl-accepting chemotaxis (MCP) protein family.</text>
</comment>
<dbReference type="CDD" id="cd11386">
    <property type="entry name" value="MCP_signal"/>
    <property type="match status" value="1"/>
</dbReference>
<evidence type="ECO:0000313" key="14">
    <source>
        <dbReference type="Proteomes" id="UP001501565"/>
    </source>
</evidence>
<keyword evidence="5 10" id="KW-1133">Transmembrane helix</keyword>
<keyword evidence="2" id="KW-1003">Cell membrane</keyword>
<keyword evidence="4 10" id="KW-0812">Transmembrane</keyword>
<protein>
    <submittedName>
        <fullName evidence="13">Methyl-accepting chemotaxis protein</fullName>
    </submittedName>
</protein>
<keyword evidence="3" id="KW-0145">Chemotaxis</keyword>
<dbReference type="PROSITE" id="PS50111">
    <property type="entry name" value="CHEMOTAXIS_TRANSDUC_2"/>
    <property type="match status" value="1"/>
</dbReference>
<evidence type="ECO:0000256" key="8">
    <source>
        <dbReference type="ARBA" id="ARBA00029447"/>
    </source>
</evidence>
<keyword evidence="6 10" id="KW-0472">Membrane</keyword>
<dbReference type="Proteomes" id="UP001501565">
    <property type="component" value="Unassembled WGS sequence"/>
</dbReference>
<feature type="transmembrane region" description="Helical" evidence="10">
    <location>
        <begin position="310"/>
        <end position="333"/>
    </location>
</feature>
<dbReference type="InterPro" id="IPR003660">
    <property type="entry name" value="HAMP_dom"/>
</dbReference>
<feature type="transmembrane region" description="Helical" evidence="10">
    <location>
        <begin position="7"/>
        <end position="31"/>
    </location>
</feature>
<dbReference type="SMART" id="SM00304">
    <property type="entry name" value="HAMP"/>
    <property type="match status" value="2"/>
</dbReference>
<dbReference type="SMART" id="SM00283">
    <property type="entry name" value="MA"/>
    <property type="match status" value="1"/>
</dbReference>
<reference evidence="14" key="1">
    <citation type="journal article" date="2019" name="Int. J. Syst. Evol. Microbiol.">
        <title>The Global Catalogue of Microorganisms (GCM) 10K type strain sequencing project: providing services to taxonomists for standard genome sequencing and annotation.</title>
        <authorList>
            <consortium name="The Broad Institute Genomics Platform"/>
            <consortium name="The Broad Institute Genome Sequencing Center for Infectious Disease"/>
            <person name="Wu L."/>
            <person name="Ma J."/>
        </authorList>
    </citation>
    <scope>NUCLEOTIDE SEQUENCE [LARGE SCALE GENOMIC DNA]</scope>
    <source>
        <strain evidence="14">JCM 17551</strain>
    </source>
</reference>
<evidence type="ECO:0000256" key="3">
    <source>
        <dbReference type="ARBA" id="ARBA00022500"/>
    </source>
</evidence>
<proteinExistence type="inferred from homology"/>
<evidence type="ECO:0000256" key="6">
    <source>
        <dbReference type="ARBA" id="ARBA00023136"/>
    </source>
</evidence>
<dbReference type="InterPro" id="IPR033479">
    <property type="entry name" value="dCache_1"/>
</dbReference>
<dbReference type="InterPro" id="IPR004089">
    <property type="entry name" value="MCPsignal_dom"/>
</dbReference>
<keyword evidence="7 9" id="KW-0807">Transducer</keyword>
<dbReference type="PANTHER" id="PTHR32089:SF55">
    <property type="entry name" value="METHYL ACCEPTING SENSORY TRANSDUCER WITH CACHE_2 SMALL MOLECULE BINDING DOMAIN"/>
    <property type="match status" value="1"/>
</dbReference>
<name>A0ABP7MBI6_9GAMM</name>
<evidence type="ECO:0000256" key="7">
    <source>
        <dbReference type="ARBA" id="ARBA00023224"/>
    </source>
</evidence>
<evidence type="ECO:0000259" key="11">
    <source>
        <dbReference type="PROSITE" id="PS50111"/>
    </source>
</evidence>
<dbReference type="Pfam" id="PF02743">
    <property type="entry name" value="dCache_1"/>
    <property type="match status" value="1"/>
</dbReference>
<dbReference type="PANTHER" id="PTHR32089">
    <property type="entry name" value="METHYL-ACCEPTING CHEMOTAXIS PROTEIN MCPB"/>
    <property type="match status" value="1"/>
</dbReference>
<evidence type="ECO:0000256" key="1">
    <source>
        <dbReference type="ARBA" id="ARBA00004651"/>
    </source>
</evidence>
<evidence type="ECO:0000256" key="10">
    <source>
        <dbReference type="SAM" id="Phobius"/>
    </source>
</evidence>
<gene>
    <name evidence="13" type="ORF">GCM10022277_12040</name>
</gene>
<evidence type="ECO:0000256" key="4">
    <source>
        <dbReference type="ARBA" id="ARBA00022692"/>
    </source>
</evidence>
<organism evidence="13 14">
    <name type="scientific">Litoribacillus peritrichatus</name>
    <dbReference type="NCBI Taxonomy" id="718191"/>
    <lineage>
        <taxon>Bacteria</taxon>
        <taxon>Pseudomonadati</taxon>
        <taxon>Pseudomonadota</taxon>
        <taxon>Gammaproteobacteria</taxon>
        <taxon>Oceanospirillales</taxon>
        <taxon>Oceanospirillaceae</taxon>
        <taxon>Litoribacillus</taxon>
    </lineage>
</organism>
<dbReference type="EMBL" id="BAABBN010000004">
    <property type="protein sequence ID" value="GAA3918403.1"/>
    <property type="molecule type" value="Genomic_DNA"/>
</dbReference>
<feature type="domain" description="HAMP" evidence="12">
    <location>
        <begin position="331"/>
        <end position="385"/>
    </location>
</feature>
<sequence>MKSIKSIYTLYFISFMLVVAIITSLGIMVFVSPKLKETQQKSVSSKLDLLSAKFMGELNKVQAQQRAITQTVAELSSNQIDQLQPSLVDQYGDVKVFGGGIWPLPYKRDSSREKHSTFFHRDSSGKLIVNTHWNSDESLKYFEQGWHKAGQNAPKGQCAWAPAYKDSASIEARTNCAMGIYKNGQLWGVSTIDVTLGFFNDLAQKMETELQGQVLIVEPDGKILNNSKTIEKDLILSNLSKIKNSSEFAAQVADYLSSQSTSNVSDAQFTDKHGVEQSLFITNLPGTPWRLTFALPSSLINKQTSTVMNALLSIQLPLGVLIVLFVFFTFSKLSSRLSYLRKMIDNLSEGNADLTARIRIKANDEVGEIGNSVNKFIEFLHKIMLSVSDSSTEISNCIAKVDEHVQKNRTIISQHSEETSQAVVAITEMSATAEAVADNASDSASFTQKVQEEASVSKQTVSKASEGVQGLLVEVESAVRDVENMNKNTKQIAEVLKVIGDIAEQTNLLALNAAIEAARAGEQGRGFAVVADEVRALAARTQNSTSEINDMIGQLESGVSSVVTAMERTKSSCQQSADNTNLVTGKINNMNTSIIEISGLSAQIAEAAQEQKTVSEEIDRIMNHIQSIVSEISESAESNAVNSEDLTTANNQLVELVTKFRL</sequence>
<comment type="subcellular location">
    <subcellularLocation>
        <location evidence="1">Cell membrane</location>
        <topology evidence="1">Multi-pass membrane protein</topology>
    </subcellularLocation>
</comment>
<dbReference type="Pfam" id="PF00015">
    <property type="entry name" value="MCPsignal"/>
    <property type="match status" value="1"/>
</dbReference>
<evidence type="ECO:0000256" key="5">
    <source>
        <dbReference type="ARBA" id="ARBA00022989"/>
    </source>
</evidence>
<dbReference type="PROSITE" id="PS50885">
    <property type="entry name" value="HAMP"/>
    <property type="match status" value="1"/>
</dbReference>
<comment type="caution">
    <text evidence="13">The sequence shown here is derived from an EMBL/GenBank/DDBJ whole genome shotgun (WGS) entry which is preliminary data.</text>
</comment>
<dbReference type="Gene3D" id="1.10.287.950">
    <property type="entry name" value="Methyl-accepting chemotaxis protein"/>
    <property type="match status" value="1"/>
</dbReference>